<dbReference type="Proteomes" id="UP000628448">
    <property type="component" value="Unassembled WGS sequence"/>
</dbReference>
<dbReference type="RefSeq" id="WP_196990878.1">
    <property type="nucleotide sequence ID" value="NZ_JADWYR010000001.1"/>
</dbReference>
<feature type="chain" id="PRO_5037841082" evidence="1">
    <location>
        <begin position="24"/>
        <end position="130"/>
    </location>
</feature>
<keyword evidence="1" id="KW-0732">Signal</keyword>
<protein>
    <submittedName>
        <fullName evidence="2">Uncharacterized protein</fullName>
    </submittedName>
</protein>
<evidence type="ECO:0000256" key="1">
    <source>
        <dbReference type="SAM" id="SignalP"/>
    </source>
</evidence>
<accession>A0A931GYN2</accession>
<evidence type="ECO:0000313" key="3">
    <source>
        <dbReference type="Proteomes" id="UP000628448"/>
    </source>
</evidence>
<feature type="signal peptide" evidence="1">
    <location>
        <begin position="1"/>
        <end position="23"/>
    </location>
</feature>
<keyword evidence="3" id="KW-1185">Reference proteome</keyword>
<dbReference type="PROSITE" id="PS51257">
    <property type="entry name" value="PROKAR_LIPOPROTEIN"/>
    <property type="match status" value="1"/>
</dbReference>
<organism evidence="2 3">
    <name type="scientific">Panacibacter microcysteis</name>
    <dbReference type="NCBI Taxonomy" id="2793269"/>
    <lineage>
        <taxon>Bacteria</taxon>
        <taxon>Pseudomonadati</taxon>
        <taxon>Bacteroidota</taxon>
        <taxon>Chitinophagia</taxon>
        <taxon>Chitinophagales</taxon>
        <taxon>Chitinophagaceae</taxon>
        <taxon>Panacibacter</taxon>
    </lineage>
</organism>
<name>A0A931GYN2_9BACT</name>
<proteinExistence type="predicted"/>
<gene>
    <name evidence="2" type="ORF">I5907_11610</name>
</gene>
<evidence type="ECO:0000313" key="2">
    <source>
        <dbReference type="EMBL" id="MBG9376887.1"/>
    </source>
</evidence>
<comment type="caution">
    <text evidence="2">The sequence shown here is derived from an EMBL/GenBank/DDBJ whole genome shotgun (WGS) entry which is preliminary data.</text>
</comment>
<dbReference type="AlphaFoldDB" id="A0A931GYN2"/>
<sequence>MKKLTLLISFALLACVSCTDNTAALQEKITTLEKQNAAQKQQIATLAVTGYVMAQNLNHFDHSGLWNFFDAPEFWEKTYDVDPSAQCYSKCANFYSIANSACQKITDSVKRMACVQEAYNNLIACTGACR</sequence>
<dbReference type="EMBL" id="JADWYR010000001">
    <property type="protein sequence ID" value="MBG9376887.1"/>
    <property type="molecule type" value="Genomic_DNA"/>
</dbReference>
<reference evidence="2" key="1">
    <citation type="submission" date="2020-11" db="EMBL/GenBank/DDBJ databases">
        <title>Bacterial whole genome sequence for Panacibacter sp. DH6.</title>
        <authorList>
            <person name="Le V."/>
            <person name="Ko S."/>
            <person name="Ahn C.-Y."/>
            <person name="Oh H.-M."/>
        </authorList>
    </citation>
    <scope>NUCLEOTIDE SEQUENCE</scope>
    <source>
        <strain evidence="2">DH6</strain>
    </source>
</reference>